<organism evidence="1 2">
    <name type="scientific">Zizania palustris</name>
    <name type="common">Northern wild rice</name>
    <dbReference type="NCBI Taxonomy" id="103762"/>
    <lineage>
        <taxon>Eukaryota</taxon>
        <taxon>Viridiplantae</taxon>
        <taxon>Streptophyta</taxon>
        <taxon>Embryophyta</taxon>
        <taxon>Tracheophyta</taxon>
        <taxon>Spermatophyta</taxon>
        <taxon>Magnoliopsida</taxon>
        <taxon>Liliopsida</taxon>
        <taxon>Poales</taxon>
        <taxon>Poaceae</taxon>
        <taxon>BOP clade</taxon>
        <taxon>Oryzoideae</taxon>
        <taxon>Oryzeae</taxon>
        <taxon>Zizaniinae</taxon>
        <taxon>Zizania</taxon>
    </lineage>
</organism>
<keyword evidence="2" id="KW-1185">Reference proteome</keyword>
<protein>
    <submittedName>
        <fullName evidence="1">Uncharacterized protein</fullName>
    </submittedName>
</protein>
<comment type="caution">
    <text evidence="1">The sequence shown here is derived from an EMBL/GenBank/DDBJ whole genome shotgun (WGS) entry which is preliminary data.</text>
</comment>
<evidence type="ECO:0000313" key="1">
    <source>
        <dbReference type="EMBL" id="KAG8083174.1"/>
    </source>
</evidence>
<accession>A0A8J5TAX3</accession>
<name>A0A8J5TAX3_ZIZPA</name>
<reference evidence="1" key="2">
    <citation type="submission" date="2021-02" db="EMBL/GenBank/DDBJ databases">
        <authorList>
            <person name="Kimball J.A."/>
            <person name="Haas M.W."/>
            <person name="Macchietto M."/>
            <person name="Kono T."/>
            <person name="Duquette J."/>
            <person name="Shao M."/>
        </authorList>
    </citation>
    <scope>NUCLEOTIDE SEQUENCE</scope>
    <source>
        <tissue evidence="1">Fresh leaf tissue</tissue>
    </source>
</reference>
<dbReference type="AlphaFoldDB" id="A0A8J5TAX3"/>
<sequence>MVEHPHLGMRGNRAVTFVNAAANGWYTSCCRMVYGVAVSSVTPPSCSSALGSKIASPFTVMPGRDRGGHATMGI</sequence>
<dbReference type="EMBL" id="JAAALK010000085">
    <property type="protein sequence ID" value="KAG8083174.1"/>
    <property type="molecule type" value="Genomic_DNA"/>
</dbReference>
<gene>
    <name evidence="1" type="ORF">GUJ93_ZPchr0015g6967</name>
</gene>
<evidence type="ECO:0000313" key="2">
    <source>
        <dbReference type="Proteomes" id="UP000729402"/>
    </source>
</evidence>
<proteinExistence type="predicted"/>
<reference evidence="1" key="1">
    <citation type="journal article" date="2021" name="bioRxiv">
        <title>Whole Genome Assembly and Annotation of Northern Wild Rice, Zizania palustris L., Supports a Whole Genome Duplication in the Zizania Genus.</title>
        <authorList>
            <person name="Haas M."/>
            <person name="Kono T."/>
            <person name="Macchietto M."/>
            <person name="Millas R."/>
            <person name="McGilp L."/>
            <person name="Shao M."/>
            <person name="Duquette J."/>
            <person name="Hirsch C.N."/>
            <person name="Kimball J."/>
        </authorList>
    </citation>
    <scope>NUCLEOTIDE SEQUENCE</scope>
    <source>
        <tissue evidence="1">Fresh leaf tissue</tissue>
    </source>
</reference>
<dbReference type="Proteomes" id="UP000729402">
    <property type="component" value="Unassembled WGS sequence"/>
</dbReference>